<dbReference type="PaxDb" id="2903-EOD21944"/>
<dbReference type="STRING" id="2903.R1EM54"/>
<dbReference type="InterPro" id="IPR000422">
    <property type="entry name" value="DHBP_synthase_RibB"/>
</dbReference>
<dbReference type="Pfam" id="PF00926">
    <property type="entry name" value="DHBP_synthase"/>
    <property type="match status" value="1"/>
</dbReference>
<dbReference type="Proteomes" id="UP000013827">
    <property type="component" value="Unassembled WGS sequence"/>
</dbReference>
<sequence length="206" mass="21320">MCSTLLAGMLAAAMTTMVAPTTGLAAPAVERPRPGEFGRASVVAAIEAMRRGQPIVVTDDESRENEGDLILAGEMATAETVGFVVRHSSGVICVALPGERCDDLRLPPMVSRNQDPKGTAFTVSVDLKAGTTTGISAAERAATFRALADPALGPEAFNRPGHAAGDLCRLAGLQPAGVLCEARVADLIPFCEQHGLVLTSIADLIE</sequence>
<evidence type="ECO:0000256" key="2">
    <source>
        <dbReference type="ARBA" id="ARBA00012153"/>
    </source>
</evidence>
<dbReference type="Gene3D" id="3.90.870.10">
    <property type="entry name" value="DHBP synthase"/>
    <property type="match status" value="2"/>
</dbReference>
<dbReference type="SUPFAM" id="SSF55821">
    <property type="entry name" value="YrdC/RibB"/>
    <property type="match status" value="1"/>
</dbReference>
<dbReference type="GeneID" id="17267487"/>
<dbReference type="AlphaFoldDB" id="A0A0D3JEK9"/>
<feature type="signal peptide" evidence="5">
    <location>
        <begin position="1"/>
        <end position="20"/>
    </location>
</feature>
<dbReference type="EnsemblProtists" id="EOD21944">
    <property type="protein sequence ID" value="EOD21944"/>
    <property type="gene ID" value="EMIHUDRAFT_240699"/>
</dbReference>
<feature type="chain" id="PRO_5044211035" description="3,4-dihydroxy-2-butanone-4-phosphate synthase" evidence="5">
    <location>
        <begin position="21"/>
        <end position="206"/>
    </location>
</feature>
<name>A0A0D3JEK9_EMIH1</name>
<organism evidence="6 7">
    <name type="scientific">Emiliania huxleyi (strain CCMP1516)</name>
    <dbReference type="NCBI Taxonomy" id="280463"/>
    <lineage>
        <taxon>Eukaryota</taxon>
        <taxon>Haptista</taxon>
        <taxon>Haptophyta</taxon>
        <taxon>Prymnesiophyceae</taxon>
        <taxon>Isochrysidales</taxon>
        <taxon>Noelaerhabdaceae</taxon>
        <taxon>Emiliania</taxon>
    </lineage>
</organism>
<proteinExistence type="predicted"/>
<dbReference type="KEGG" id="ehx:EMIHUDRAFT_240699"/>
<reference evidence="6" key="2">
    <citation type="submission" date="2024-10" db="UniProtKB">
        <authorList>
            <consortium name="EnsemblProtists"/>
        </authorList>
    </citation>
    <scope>IDENTIFICATION</scope>
</reference>
<dbReference type="UniPathway" id="UPA00275"/>
<evidence type="ECO:0000256" key="1">
    <source>
        <dbReference type="ARBA" id="ARBA00004904"/>
    </source>
</evidence>
<dbReference type="GO" id="GO:0046872">
    <property type="term" value="F:metal ion binding"/>
    <property type="evidence" value="ECO:0007669"/>
    <property type="project" value="UniProtKB-KW"/>
</dbReference>
<evidence type="ECO:0000313" key="7">
    <source>
        <dbReference type="Proteomes" id="UP000013827"/>
    </source>
</evidence>
<evidence type="ECO:0000256" key="3">
    <source>
        <dbReference type="ARBA" id="ARBA00022619"/>
    </source>
</evidence>
<protein>
    <recommendedName>
        <fullName evidence="2">3,4-dihydroxy-2-butanone-4-phosphate synthase</fullName>
        <ecNumber evidence="2">4.1.99.12</ecNumber>
    </recommendedName>
</protein>
<dbReference type="HOGENOM" id="CLU_020273_3_1_1"/>
<comment type="pathway">
    <text evidence="1">Cofactor biosynthesis; riboflavin biosynthesis; 2-hydroxy-3-oxobutyl phosphate from D-ribulose 5-phosphate: step 1/1.</text>
</comment>
<keyword evidence="5" id="KW-0732">Signal</keyword>
<keyword evidence="3" id="KW-0686">Riboflavin biosynthesis</keyword>
<dbReference type="eggNOG" id="KOG1284">
    <property type="taxonomic scope" value="Eukaryota"/>
</dbReference>
<dbReference type="PANTHER" id="PTHR21327:SF18">
    <property type="entry name" value="3,4-DIHYDROXY-2-BUTANONE 4-PHOSPHATE SYNTHASE"/>
    <property type="match status" value="1"/>
</dbReference>
<dbReference type="RefSeq" id="XP_005774373.1">
    <property type="nucleotide sequence ID" value="XM_005774316.1"/>
</dbReference>
<dbReference type="InterPro" id="IPR017945">
    <property type="entry name" value="DHBP_synth_RibB-like_a/b_dom"/>
</dbReference>
<accession>A0A0D3JEK9</accession>
<dbReference type="GO" id="GO:0008686">
    <property type="term" value="F:3,4-dihydroxy-2-butanone-4-phosphate synthase activity"/>
    <property type="evidence" value="ECO:0007669"/>
    <property type="project" value="UniProtKB-EC"/>
</dbReference>
<evidence type="ECO:0000313" key="6">
    <source>
        <dbReference type="EnsemblProtists" id="EOD21944"/>
    </source>
</evidence>
<keyword evidence="4" id="KW-0479">Metal-binding</keyword>
<keyword evidence="7" id="KW-1185">Reference proteome</keyword>
<dbReference type="EC" id="4.1.99.12" evidence="2"/>
<reference evidence="7" key="1">
    <citation type="journal article" date="2013" name="Nature">
        <title>Pan genome of the phytoplankton Emiliania underpins its global distribution.</title>
        <authorList>
            <person name="Read B.A."/>
            <person name="Kegel J."/>
            <person name="Klute M.J."/>
            <person name="Kuo A."/>
            <person name="Lefebvre S.C."/>
            <person name="Maumus F."/>
            <person name="Mayer C."/>
            <person name="Miller J."/>
            <person name="Monier A."/>
            <person name="Salamov A."/>
            <person name="Young J."/>
            <person name="Aguilar M."/>
            <person name="Claverie J.M."/>
            <person name="Frickenhaus S."/>
            <person name="Gonzalez K."/>
            <person name="Herman E.K."/>
            <person name="Lin Y.C."/>
            <person name="Napier J."/>
            <person name="Ogata H."/>
            <person name="Sarno A.F."/>
            <person name="Shmutz J."/>
            <person name="Schroeder D."/>
            <person name="de Vargas C."/>
            <person name="Verret F."/>
            <person name="von Dassow P."/>
            <person name="Valentin K."/>
            <person name="Van de Peer Y."/>
            <person name="Wheeler G."/>
            <person name="Dacks J.B."/>
            <person name="Delwiche C.F."/>
            <person name="Dyhrman S.T."/>
            <person name="Glockner G."/>
            <person name="John U."/>
            <person name="Richards T."/>
            <person name="Worden A.Z."/>
            <person name="Zhang X."/>
            <person name="Grigoriev I.V."/>
            <person name="Allen A.E."/>
            <person name="Bidle K."/>
            <person name="Borodovsky M."/>
            <person name="Bowler C."/>
            <person name="Brownlee C."/>
            <person name="Cock J.M."/>
            <person name="Elias M."/>
            <person name="Gladyshev V.N."/>
            <person name="Groth M."/>
            <person name="Guda C."/>
            <person name="Hadaegh A."/>
            <person name="Iglesias-Rodriguez M.D."/>
            <person name="Jenkins J."/>
            <person name="Jones B.M."/>
            <person name="Lawson T."/>
            <person name="Leese F."/>
            <person name="Lindquist E."/>
            <person name="Lobanov A."/>
            <person name="Lomsadze A."/>
            <person name="Malik S.B."/>
            <person name="Marsh M.E."/>
            <person name="Mackinder L."/>
            <person name="Mock T."/>
            <person name="Mueller-Roeber B."/>
            <person name="Pagarete A."/>
            <person name="Parker M."/>
            <person name="Probert I."/>
            <person name="Quesneville H."/>
            <person name="Raines C."/>
            <person name="Rensing S.A."/>
            <person name="Riano-Pachon D.M."/>
            <person name="Richier S."/>
            <person name="Rokitta S."/>
            <person name="Shiraiwa Y."/>
            <person name="Soanes D.M."/>
            <person name="van der Giezen M."/>
            <person name="Wahlund T.M."/>
            <person name="Williams B."/>
            <person name="Wilson W."/>
            <person name="Wolfe G."/>
            <person name="Wurch L.L."/>
        </authorList>
    </citation>
    <scope>NUCLEOTIDE SEQUENCE</scope>
</reference>
<evidence type="ECO:0000256" key="4">
    <source>
        <dbReference type="ARBA" id="ARBA00022723"/>
    </source>
</evidence>
<dbReference type="GO" id="GO:0005829">
    <property type="term" value="C:cytosol"/>
    <property type="evidence" value="ECO:0007669"/>
    <property type="project" value="TreeGrafter"/>
</dbReference>
<dbReference type="GO" id="GO:0009231">
    <property type="term" value="P:riboflavin biosynthetic process"/>
    <property type="evidence" value="ECO:0007669"/>
    <property type="project" value="UniProtKB-KW"/>
</dbReference>
<evidence type="ECO:0000256" key="5">
    <source>
        <dbReference type="SAM" id="SignalP"/>
    </source>
</evidence>
<dbReference type="OMA" id="YNTHAVE"/>
<dbReference type="PANTHER" id="PTHR21327">
    <property type="entry name" value="GTP CYCLOHYDROLASE II-RELATED"/>
    <property type="match status" value="1"/>
</dbReference>